<dbReference type="SUPFAM" id="SSF56235">
    <property type="entry name" value="N-terminal nucleophile aminohydrolases (Ntn hydrolases)"/>
    <property type="match status" value="1"/>
</dbReference>
<dbReference type="Gene3D" id="3.60.20.10">
    <property type="entry name" value="Glutamine Phosphoribosylpyrophosphate, subunit 1, domain 1"/>
    <property type="match status" value="1"/>
</dbReference>
<dbReference type="InterPro" id="IPR010430">
    <property type="entry name" value="DUF1028"/>
</dbReference>
<dbReference type="EMBL" id="SLXQ01000011">
    <property type="protein sequence ID" value="TCP47818.1"/>
    <property type="molecule type" value="Genomic_DNA"/>
</dbReference>
<name>A0A4R2QHI9_9PSEU</name>
<dbReference type="RefSeq" id="WP_132878963.1">
    <property type="nucleotide sequence ID" value="NZ_SLXQ01000011.1"/>
</dbReference>
<dbReference type="AlphaFoldDB" id="A0A4R2QHI9"/>
<proteinExistence type="predicted"/>
<dbReference type="GO" id="GO:0016787">
    <property type="term" value="F:hydrolase activity"/>
    <property type="evidence" value="ECO:0007669"/>
    <property type="project" value="UniProtKB-KW"/>
</dbReference>
<gene>
    <name evidence="1" type="ORF">EV191_11123</name>
</gene>
<protein>
    <submittedName>
        <fullName evidence="1">Putative Ntn-hydrolase superfamily protein</fullName>
    </submittedName>
</protein>
<reference evidence="1 2" key="1">
    <citation type="submission" date="2019-03" db="EMBL/GenBank/DDBJ databases">
        <title>Genomic Encyclopedia of Type Strains, Phase IV (KMG-IV): sequencing the most valuable type-strain genomes for metagenomic binning, comparative biology and taxonomic classification.</title>
        <authorList>
            <person name="Goeker M."/>
        </authorList>
    </citation>
    <scope>NUCLEOTIDE SEQUENCE [LARGE SCALE GENOMIC DNA]</scope>
    <source>
        <strain evidence="1 2">DSM 45765</strain>
    </source>
</reference>
<organism evidence="1 2">
    <name type="scientific">Tamaricihabitans halophyticus</name>
    <dbReference type="NCBI Taxonomy" id="1262583"/>
    <lineage>
        <taxon>Bacteria</taxon>
        <taxon>Bacillati</taxon>
        <taxon>Actinomycetota</taxon>
        <taxon>Actinomycetes</taxon>
        <taxon>Pseudonocardiales</taxon>
        <taxon>Pseudonocardiaceae</taxon>
        <taxon>Tamaricihabitans</taxon>
    </lineage>
</organism>
<dbReference type="PANTHER" id="PTHR39328:SF1">
    <property type="entry name" value="BLL2871 PROTEIN"/>
    <property type="match status" value="1"/>
</dbReference>
<sequence>MRHANTYSIVAYDVTEGVCGVAISSGMPAIGSLSVYANARAGAIATQALINPLLGVDGLQLVVHEPASHVLSRLLADDPAADERQLVMVDRNGRTAGHSGEQIHPWSGHLLGDGYAVAGNMLVGKETVLAMEAQFVETDDKPLAERLLSALEAGHAAGGDRRGDDSAALYVHDGRAYPYLDLRVDHHQEPIRELRRVYEVAKDELLPFVAALPTRDNPAGSFEQLLRRDGKA</sequence>
<dbReference type="Proteomes" id="UP000294911">
    <property type="component" value="Unassembled WGS sequence"/>
</dbReference>
<dbReference type="Pfam" id="PF06267">
    <property type="entry name" value="DUF1028"/>
    <property type="match status" value="1"/>
</dbReference>
<dbReference type="PANTHER" id="PTHR39328">
    <property type="entry name" value="BLL2871 PROTEIN"/>
    <property type="match status" value="1"/>
</dbReference>
<dbReference type="InterPro" id="IPR029055">
    <property type="entry name" value="Ntn_hydrolases_N"/>
</dbReference>
<evidence type="ECO:0000313" key="2">
    <source>
        <dbReference type="Proteomes" id="UP000294911"/>
    </source>
</evidence>
<comment type="caution">
    <text evidence="1">The sequence shown here is derived from an EMBL/GenBank/DDBJ whole genome shotgun (WGS) entry which is preliminary data.</text>
</comment>
<keyword evidence="2" id="KW-1185">Reference proteome</keyword>
<accession>A0A4R2QHI9</accession>
<dbReference type="OrthoDB" id="9790012at2"/>
<evidence type="ECO:0000313" key="1">
    <source>
        <dbReference type="EMBL" id="TCP47818.1"/>
    </source>
</evidence>
<keyword evidence="1" id="KW-0378">Hydrolase</keyword>